<dbReference type="RefSeq" id="XP_016208506.1">
    <property type="nucleotide sequence ID" value="XM_016363666.1"/>
</dbReference>
<feature type="region of interest" description="Disordered" evidence="3">
    <location>
        <begin position="36"/>
        <end position="76"/>
    </location>
</feature>
<dbReference type="GO" id="GO:0016887">
    <property type="term" value="F:ATP hydrolysis activity"/>
    <property type="evidence" value="ECO:0007669"/>
    <property type="project" value="InterPro"/>
</dbReference>
<dbReference type="InterPro" id="IPR027417">
    <property type="entry name" value="P-loop_NTPase"/>
</dbReference>
<dbReference type="Proteomes" id="UP000053259">
    <property type="component" value="Unassembled WGS sequence"/>
</dbReference>
<dbReference type="GO" id="GO:0051603">
    <property type="term" value="P:proteolysis involved in protein catabolic process"/>
    <property type="evidence" value="ECO:0007669"/>
    <property type="project" value="TreeGrafter"/>
</dbReference>
<keyword evidence="2" id="KW-0067">ATP-binding</keyword>
<feature type="region of interest" description="Disordered" evidence="3">
    <location>
        <begin position="346"/>
        <end position="389"/>
    </location>
</feature>
<feature type="compositionally biased region" description="Polar residues" evidence="3">
    <location>
        <begin position="36"/>
        <end position="57"/>
    </location>
</feature>
<keyword evidence="7" id="KW-1185">Reference proteome</keyword>
<evidence type="ECO:0000259" key="5">
    <source>
        <dbReference type="SMART" id="SM01086"/>
    </source>
</evidence>
<feature type="domain" description="AAA+ ATPase" evidence="4">
    <location>
        <begin position="236"/>
        <end position="428"/>
    </location>
</feature>
<dbReference type="SUPFAM" id="SSF52540">
    <property type="entry name" value="P-loop containing nucleoside triphosphate hydrolases"/>
    <property type="match status" value="1"/>
</dbReference>
<evidence type="ECO:0000313" key="7">
    <source>
        <dbReference type="Proteomes" id="UP000053259"/>
    </source>
</evidence>
<dbReference type="Gene3D" id="3.40.50.300">
    <property type="entry name" value="P-loop containing nucleotide triphosphate hydrolases"/>
    <property type="match status" value="1"/>
</dbReference>
<dbReference type="STRING" id="253628.A0A0D1YD49"/>
<dbReference type="InterPro" id="IPR003593">
    <property type="entry name" value="AAA+_ATPase"/>
</dbReference>
<evidence type="ECO:0000259" key="4">
    <source>
        <dbReference type="SMART" id="SM00382"/>
    </source>
</evidence>
<name>A0A0D1YD49_9PEZI</name>
<evidence type="ECO:0000256" key="3">
    <source>
        <dbReference type="SAM" id="MobiDB-lite"/>
    </source>
</evidence>
<dbReference type="InParanoid" id="A0A0D1YD49"/>
<feature type="region of interest" description="Disordered" evidence="3">
    <location>
        <begin position="204"/>
        <end position="224"/>
    </location>
</feature>
<dbReference type="EMBL" id="KN847613">
    <property type="protein sequence ID" value="KIV98636.1"/>
    <property type="molecule type" value="Genomic_DNA"/>
</dbReference>
<dbReference type="PANTHER" id="PTHR48102">
    <property type="entry name" value="ATP-DEPENDENT CLP PROTEASE ATP-BINDING SUBUNIT CLPX-LIKE, MITOCHONDRIAL-RELATED"/>
    <property type="match status" value="1"/>
</dbReference>
<sequence length="654" mass="70976">MHAPRSRAPALVSLSVLSLSRRSNVVLYSQCQRHFSSSPPSCNSGQFSRSDFGSQPFTGIYEPGQPTSGPLGAASMLGAPRITPKMLKEHLDQFVVGQERAKKVLSTAVYNHYQRIQELRRQDEEVQELMAQHARREMHNANRHPVEGSTRDAPSIAVNPSSSLHSSFSVSSFPSQQQIRRSTEVVSSTDNGVLTLESDEFPGQQSTVHVHPSGHQPQSPMPPPPPLQDYSPLTIEKSNVLLLGPSGVGKTLMAKTLARVLEVPFSMSDCTPLTQAGYIGEDVEVVIQRLLAASNYDVAKAEQGIVCLDEIDKIATAKVSHGKDVSGEGVQQALLKIIEGTTVQVQAKSERSAPGRHHGHMQPPNWQHNGSSSPLGGGQSPPTPGGKNEVYNVRTDNILFICTGAFVGLHKLILDRISRGSIGFGAHVRAANPDSDSGAHNTSLKPSKDNEELFRKHLPFFFTPTNPSTADSGESEFNTLDLVEPADLQKYGMIPELVGRIPISCALSSLNEEALVRVLTEPRNALLKQYEQLFSLSGIELRFTSAALRAIAKDASVMGTGARGLKTVLERLLGEAMFEAPGSATKHILITEAVAQRKVAPIYLARGQQGQFHSLIAAEEEEWEARQGGRGRKDGDRAADFREFREKAMAAGSY</sequence>
<dbReference type="FunCoup" id="A0A0D1YD49">
    <property type="interactions" value="647"/>
</dbReference>
<protein>
    <recommendedName>
        <fullName evidence="8">ATP-dependent Clp protease, ATP-binding subunit ClpX</fullName>
    </recommendedName>
</protein>
<dbReference type="VEuPathDB" id="FungiDB:PV09_09582"/>
<evidence type="ECO:0000256" key="2">
    <source>
        <dbReference type="ARBA" id="ARBA00022840"/>
    </source>
</evidence>
<dbReference type="SMART" id="SM00382">
    <property type="entry name" value="AAA"/>
    <property type="match status" value="1"/>
</dbReference>
<dbReference type="GO" id="GO:0005524">
    <property type="term" value="F:ATP binding"/>
    <property type="evidence" value="ECO:0007669"/>
    <property type="project" value="UniProtKB-KW"/>
</dbReference>
<feature type="region of interest" description="Disordered" evidence="3">
    <location>
        <begin position="142"/>
        <end position="161"/>
    </location>
</feature>
<dbReference type="Pfam" id="PF10431">
    <property type="entry name" value="ClpB_D2-small"/>
    <property type="match status" value="1"/>
</dbReference>
<evidence type="ECO:0008006" key="8">
    <source>
        <dbReference type="Google" id="ProtNLM"/>
    </source>
</evidence>
<dbReference type="PANTHER" id="PTHR48102:SF7">
    <property type="entry name" value="ATP-DEPENDENT CLP PROTEASE ATP-BINDING SUBUNIT CLPX-LIKE, MITOCHONDRIAL"/>
    <property type="match status" value="1"/>
</dbReference>
<dbReference type="OrthoDB" id="1721884at2759"/>
<dbReference type="AlphaFoldDB" id="A0A0D1YD49"/>
<organism evidence="6 7">
    <name type="scientific">Verruconis gallopava</name>
    <dbReference type="NCBI Taxonomy" id="253628"/>
    <lineage>
        <taxon>Eukaryota</taxon>
        <taxon>Fungi</taxon>
        <taxon>Dikarya</taxon>
        <taxon>Ascomycota</taxon>
        <taxon>Pezizomycotina</taxon>
        <taxon>Dothideomycetes</taxon>
        <taxon>Pleosporomycetidae</taxon>
        <taxon>Venturiales</taxon>
        <taxon>Sympoventuriaceae</taxon>
        <taxon>Verruconis</taxon>
    </lineage>
</organism>
<gene>
    <name evidence="6" type="ORF">PV09_09582</name>
</gene>
<dbReference type="InterPro" id="IPR019489">
    <property type="entry name" value="Clp_ATPase_C"/>
</dbReference>
<dbReference type="Pfam" id="PF07724">
    <property type="entry name" value="AAA_2"/>
    <property type="match status" value="1"/>
</dbReference>
<feature type="domain" description="Clp ATPase C-terminal" evidence="5">
    <location>
        <begin position="510"/>
        <end position="604"/>
    </location>
</feature>
<dbReference type="SMART" id="SM01086">
    <property type="entry name" value="ClpB_D2-small"/>
    <property type="match status" value="1"/>
</dbReference>
<dbReference type="InterPro" id="IPR003959">
    <property type="entry name" value="ATPase_AAA_core"/>
</dbReference>
<dbReference type="GO" id="GO:0005759">
    <property type="term" value="C:mitochondrial matrix"/>
    <property type="evidence" value="ECO:0007669"/>
    <property type="project" value="TreeGrafter"/>
</dbReference>
<accession>A0A0D1YD49</accession>
<keyword evidence="1" id="KW-0547">Nucleotide-binding</keyword>
<dbReference type="FunFam" id="1.10.8.60:FF:000138">
    <property type="entry name" value="ATP-dependent Clp protease ATP-binding subunit ClpX"/>
    <property type="match status" value="1"/>
</dbReference>
<dbReference type="Gene3D" id="1.10.8.60">
    <property type="match status" value="1"/>
</dbReference>
<evidence type="ECO:0000313" key="6">
    <source>
        <dbReference type="EMBL" id="KIV98636.1"/>
    </source>
</evidence>
<reference evidence="6 7" key="1">
    <citation type="submission" date="2015-01" db="EMBL/GenBank/DDBJ databases">
        <title>The Genome Sequence of Ochroconis gallopava CBS43764.</title>
        <authorList>
            <consortium name="The Broad Institute Genomics Platform"/>
            <person name="Cuomo C."/>
            <person name="de Hoog S."/>
            <person name="Gorbushina A."/>
            <person name="Stielow B."/>
            <person name="Teixiera M."/>
            <person name="Abouelleil A."/>
            <person name="Chapman S.B."/>
            <person name="Priest M."/>
            <person name="Young S.K."/>
            <person name="Wortman J."/>
            <person name="Nusbaum C."/>
            <person name="Birren B."/>
        </authorList>
    </citation>
    <scope>NUCLEOTIDE SEQUENCE [LARGE SCALE GENOMIC DNA]</scope>
    <source>
        <strain evidence="6 7">CBS 43764</strain>
    </source>
</reference>
<dbReference type="GeneID" id="27317555"/>
<proteinExistence type="predicted"/>
<dbReference type="InterPro" id="IPR050052">
    <property type="entry name" value="ATP-dep_Clp_protease_ClpX"/>
</dbReference>
<evidence type="ECO:0000256" key="1">
    <source>
        <dbReference type="ARBA" id="ARBA00022741"/>
    </source>
</evidence>